<sequence>MYNLLQVTNEIQKSFDEISTAVSYRLLLQDIIFDGVIMYNQMLQMTTAGHHSFDADFVTINVTAGITLMIVH</sequence>
<proteinExistence type="predicted"/>
<dbReference type="AlphaFoldDB" id="A0A0B6ZYW7"/>
<name>A0A0B6ZYW7_9EUPU</name>
<dbReference type="EMBL" id="HACG01026938">
    <property type="protein sequence ID" value="CEK73803.1"/>
    <property type="molecule type" value="Transcribed_RNA"/>
</dbReference>
<reference evidence="1" key="1">
    <citation type="submission" date="2014-12" db="EMBL/GenBank/DDBJ databases">
        <title>Insight into the proteome of Arion vulgaris.</title>
        <authorList>
            <person name="Aradska J."/>
            <person name="Bulat T."/>
            <person name="Smidak R."/>
            <person name="Sarate P."/>
            <person name="Gangsoo J."/>
            <person name="Sialana F."/>
            <person name="Bilban M."/>
            <person name="Lubec G."/>
        </authorList>
    </citation>
    <scope>NUCLEOTIDE SEQUENCE</scope>
    <source>
        <tissue evidence="1">Skin</tissue>
    </source>
</reference>
<evidence type="ECO:0000313" key="1">
    <source>
        <dbReference type="EMBL" id="CEK73803.1"/>
    </source>
</evidence>
<organism evidence="1">
    <name type="scientific">Arion vulgaris</name>
    <dbReference type="NCBI Taxonomy" id="1028688"/>
    <lineage>
        <taxon>Eukaryota</taxon>
        <taxon>Metazoa</taxon>
        <taxon>Spiralia</taxon>
        <taxon>Lophotrochozoa</taxon>
        <taxon>Mollusca</taxon>
        <taxon>Gastropoda</taxon>
        <taxon>Heterobranchia</taxon>
        <taxon>Euthyneura</taxon>
        <taxon>Panpulmonata</taxon>
        <taxon>Eupulmonata</taxon>
        <taxon>Stylommatophora</taxon>
        <taxon>Helicina</taxon>
        <taxon>Arionoidea</taxon>
        <taxon>Arionidae</taxon>
        <taxon>Arion</taxon>
    </lineage>
</organism>
<accession>A0A0B6ZYW7</accession>
<protein>
    <submittedName>
        <fullName evidence="1">Uncharacterized protein</fullName>
    </submittedName>
</protein>
<gene>
    <name evidence="1" type="primary">ORF88331</name>
</gene>